<keyword evidence="2" id="KW-1185">Reference proteome</keyword>
<evidence type="ECO:0000313" key="1">
    <source>
        <dbReference type="EMBL" id="CAI9617588.1"/>
    </source>
</evidence>
<accession>A0ABN9HA46</accession>
<sequence length="41" mass="4618">NEENSKKSFLCFYFKIYQTGDFSPSLICIDEVALIGSTDGH</sequence>
<name>A0ABN9HA46_9NEOB</name>
<evidence type="ECO:0000313" key="2">
    <source>
        <dbReference type="Proteomes" id="UP001162483"/>
    </source>
</evidence>
<dbReference type="Proteomes" id="UP001162483">
    <property type="component" value="Unassembled WGS sequence"/>
</dbReference>
<comment type="caution">
    <text evidence="1">The sequence shown here is derived from an EMBL/GenBank/DDBJ whole genome shotgun (WGS) entry which is preliminary data.</text>
</comment>
<protein>
    <submittedName>
        <fullName evidence="1">Uncharacterized protein</fullName>
    </submittedName>
</protein>
<reference evidence="1" key="1">
    <citation type="submission" date="2023-05" db="EMBL/GenBank/DDBJ databases">
        <authorList>
            <person name="Stuckert A."/>
        </authorList>
    </citation>
    <scope>NUCLEOTIDE SEQUENCE</scope>
</reference>
<organism evidence="1 2">
    <name type="scientific">Staurois parvus</name>
    <dbReference type="NCBI Taxonomy" id="386267"/>
    <lineage>
        <taxon>Eukaryota</taxon>
        <taxon>Metazoa</taxon>
        <taxon>Chordata</taxon>
        <taxon>Craniata</taxon>
        <taxon>Vertebrata</taxon>
        <taxon>Euteleostomi</taxon>
        <taxon>Amphibia</taxon>
        <taxon>Batrachia</taxon>
        <taxon>Anura</taxon>
        <taxon>Neobatrachia</taxon>
        <taxon>Ranoidea</taxon>
        <taxon>Ranidae</taxon>
        <taxon>Staurois</taxon>
    </lineage>
</organism>
<dbReference type="EMBL" id="CATNWA010020282">
    <property type="protein sequence ID" value="CAI9617588.1"/>
    <property type="molecule type" value="Genomic_DNA"/>
</dbReference>
<gene>
    <name evidence="1" type="ORF">SPARVUS_LOCUS15571340</name>
</gene>
<feature type="non-terminal residue" evidence="1">
    <location>
        <position position="1"/>
    </location>
</feature>
<proteinExistence type="predicted"/>